<proteinExistence type="predicted"/>
<reference evidence="4 5" key="1">
    <citation type="submission" date="2021-05" db="EMBL/GenBank/DDBJ databases">
        <title>Draft genomes of bacteria isolated from model marine particles.</title>
        <authorList>
            <person name="Datta M.S."/>
            <person name="Schwartzman J.A."/>
            <person name="Enke T.N."/>
            <person name="Saavedra J."/>
            <person name="Cermak N."/>
            <person name="Cordero O.X."/>
        </authorList>
    </citation>
    <scope>NUCLEOTIDE SEQUENCE [LARGE SCALE GENOMIC DNA]</scope>
    <source>
        <strain evidence="4 5">D2M19</strain>
    </source>
</reference>
<evidence type="ECO:0000256" key="2">
    <source>
        <dbReference type="SAM" id="SignalP"/>
    </source>
</evidence>
<evidence type="ECO:0000256" key="1">
    <source>
        <dbReference type="ARBA" id="ARBA00022729"/>
    </source>
</evidence>
<feature type="domain" description="Outer membrane protein beta-barrel" evidence="3">
    <location>
        <begin position="11"/>
        <end position="149"/>
    </location>
</feature>
<keyword evidence="5" id="KW-1185">Reference proteome</keyword>
<dbReference type="EMBL" id="JAHKPV010000021">
    <property type="protein sequence ID" value="MBU2875947.1"/>
    <property type="molecule type" value="Genomic_DNA"/>
</dbReference>
<dbReference type="RefSeq" id="WP_216009683.1">
    <property type="nucleotide sequence ID" value="NZ_JAHKPV010000021.1"/>
</dbReference>
<dbReference type="InterPro" id="IPR027385">
    <property type="entry name" value="Beta-barrel_OMP"/>
</dbReference>
<keyword evidence="1 2" id="KW-0732">Signal</keyword>
<feature type="signal peptide" evidence="2">
    <location>
        <begin position="1"/>
        <end position="22"/>
    </location>
</feature>
<protein>
    <submittedName>
        <fullName evidence="4">Porin family protein</fullName>
    </submittedName>
</protein>
<comment type="caution">
    <text evidence="4">The sequence shown here is derived from an EMBL/GenBank/DDBJ whole genome shotgun (WGS) entry which is preliminary data.</text>
</comment>
<dbReference type="Pfam" id="PF13505">
    <property type="entry name" value="OMP_b-brl"/>
    <property type="match status" value="1"/>
</dbReference>
<feature type="chain" id="PRO_5047369386" evidence="2">
    <location>
        <begin position="23"/>
        <end position="192"/>
    </location>
</feature>
<sequence length="192" mass="20555">MIKQGFKGLILAGVLVSGSAAAELGYTYAEAGLAMLSADGDQTYVGFDLRGSYLVNENIFAFGGFRMLSDDIDYTNWHLGGGYRHALDAKTDVWGGASLDYQEVEVDFCSGFFGCSSASADDTAPALRGGIRHQLNDKIEVGASARYVTGDLDYLGLTGQGRFKLQENLSLTGEVDLQDGDFGLFGGVTYFF</sequence>
<accession>A0ABS6AFM5</accession>
<evidence type="ECO:0000313" key="5">
    <source>
        <dbReference type="Proteomes" id="UP000753376"/>
    </source>
</evidence>
<evidence type="ECO:0000259" key="3">
    <source>
        <dbReference type="Pfam" id="PF13505"/>
    </source>
</evidence>
<dbReference type="Proteomes" id="UP000753376">
    <property type="component" value="Unassembled WGS sequence"/>
</dbReference>
<organism evidence="4 5">
    <name type="scientific">Marinobacter salexigens</name>
    <dbReference type="NCBI Taxonomy" id="1925763"/>
    <lineage>
        <taxon>Bacteria</taxon>
        <taxon>Pseudomonadati</taxon>
        <taxon>Pseudomonadota</taxon>
        <taxon>Gammaproteobacteria</taxon>
        <taxon>Pseudomonadales</taxon>
        <taxon>Marinobacteraceae</taxon>
        <taxon>Marinobacter</taxon>
    </lineage>
</organism>
<name>A0ABS6AFM5_9GAMM</name>
<gene>
    <name evidence="4" type="ORF">KO508_18270</name>
</gene>
<evidence type="ECO:0000313" key="4">
    <source>
        <dbReference type="EMBL" id="MBU2875947.1"/>
    </source>
</evidence>